<dbReference type="SMART" id="SM00382">
    <property type="entry name" value="AAA"/>
    <property type="match status" value="1"/>
</dbReference>
<dbReference type="HAMAP" id="MF_01884">
    <property type="entry name" value="Rho"/>
    <property type="match status" value="1"/>
</dbReference>
<dbReference type="Gene3D" id="3.40.50.300">
    <property type="entry name" value="P-loop containing nucleotide triphosphate hydrolases"/>
    <property type="match status" value="1"/>
</dbReference>
<evidence type="ECO:0000256" key="8">
    <source>
        <dbReference type="ARBA" id="ARBA00023163"/>
    </source>
</evidence>
<evidence type="ECO:0000256" key="3">
    <source>
        <dbReference type="ARBA" id="ARBA00022801"/>
    </source>
</evidence>
<evidence type="ECO:0000256" key="9">
    <source>
        <dbReference type="HAMAP-Rule" id="MF_01884"/>
    </source>
</evidence>
<dbReference type="Pfam" id="PF07497">
    <property type="entry name" value="Rho_RNA_bind"/>
    <property type="match status" value="1"/>
</dbReference>
<comment type="subunit">
    <text evidence="9">Homohexamer. The homohexamer assembles into an open ring structure.</text>
</comment>
<evidence type="ECO:0000256" key="4">
    <source>
        <dbReference type="ARBA" id="ARBA00022806"/>
    </source>
</evidence>
<evidence type="ECO:0000256" key="1">
    <source>
        <dbReference type="ARBA" id="ARBA00022472"/>
    </source>
</evidence>
<evidence type="ECO:0000256" key="12">
    <source>
        <dbReference type="SAM" id="MobiDB-lite"/>
    </source>
</evidence>
<keyword evidence="2 9" id="KW-0547">Nucleotide-binding</keyword>
<dbReference type="InterPro" id="IPR012340">
    <property type="entry name" value="NA-bd_OB-fold"/>
</dbReference>
<keyword evidence="4 9" id="KW-0347">Helicase</keyword>
<keyword evidence="15" id="KW-1185">Reference proteome</keyword>
<keyword evidence="7 9" id="KW-0805">Transcription regulation</keyword>
<evidence type="ECO:0000256" key="5">
    <source>
        <dbReference type="ARBA" id="ARBA00022840"/>
    </source>
</evidence>
<dbReference type="GO" id="GO:0008186">
    <property type="term" value="F:ATP-dependent activity, acting on RNA"/>
    <property type="evidence" value="ECO:0007669"/>
    <property type="project" value="UniProtKB-UniRule"/>
</dbReference>
<keyword evidence="3 9" id="KW-0378">Hydrolase</keyword>
<dbReference type="NCBIfam" id="TIGR00767">
    <property type="entry name" value="rho"/>
    <property type="match status" value="1"/>
</dbReference>
<feature type="region of interest" description="Disordered" evidence="12">
    <location>
        <begin position="1"/>
        <end position="136"/>
    </location>
</feature>
<dbReference type="InterPro" id="IPR027417">
    <property type="entry name" value="P-loop_NTPase"/>
</dbReference>
<dbReference type="GO" id="GO:0004386">
    <property type="term" value="F:helicase activity"/>
    <property type="evidence" value="ECO:0007669"/>
    <property type="project" value="UniProtKB-UniRule"/>
</dbReference>
<dbReference type="STRING" id="796943.HMPREF9625_00595"/>
<dbReference type="GO" id="GO:0016787">
    <property type="term" value="F:hydrolase activity"/>
    <property type="evidence" value="ECO:0007669"/>
    <property type="project" value="UniProtKB-KW"/>
</dbReference>
<dbReference type="EMBL" id="AFZC02000003">
    <property type="protein sequence ID" value="EHL11765.1"/>
    <property type="molecule type" value="Genomic_DNA"/>
</dbReference>
<dbReference type="PATRIC" id="fig|796943.3.peg.990"/>
<evidence type="ECO:0000259" key="13">
    <source>
        <dbReference type="PROSITE" id="PS51856"/>
    </source>
</evidence>
<dbReference type="InterPro" id="IPR011129">
    <property type="entry name" value="CSD"/>
</dbReference>
<keyword evidence="1 9" id="KW-0806">Transcription termination</keyword>
<evidence type="ECO:0000313" key="14">
    <source>
        <dbReference type="EMBL" id="EHL11765.1"/>
    </source>
</evidence>
<dbReference type="GO" id="GO:0006353">
    <property type="term" value="P:DNA-templated transcription termination"/>
    <property type="evidence" value="ECO:0007669"/>
    <property type="project" value="UniProtKB-UniRule"/>
</dbReference>
<feature type="binding site" evidence="9">
    <location>
        <begin position="317"/>
        <end position="322"/>
    </location>
    <ligand>
        <name>ATP</name>
        <dbReference type="ChEBI" id="CHEBI:30616"/>
    </ligand>
</feature>
<dbReference type="Proteomes" id="UP000018461">
    <property type="component" value="Unassembled WGS sequence"/>
</dbReference>
<dbReference type="HOGENOM" id="CLU_016377_4_1_9"/>
<keyword evidence="8 9" id="KW-0804">Transcription</keyword>
<dbReference type="InterPro" id="IPR003593">
    <property type="entry name" value="AAA+_ATPase"/>
</dbReference>
<dbReference type="GO" id="GO:0003723">
    <property type="term" value="F:RNA binding"/>
    <property type="evidence" value="ECO:0007669"/>
    <property type="project" value="UniProtKB-UniRule"/>
</dbReference>
<dbReference type="CDD" id="cd01128">
    <property type="entry name" value="rho_factor_C"/>
    <property type="match status" value="1"/>
</dbReference>
<dbReference type="PANTHER" id="PTHR46425">
    <property type="entry name" value="TRANSCRIPTION TERMINATION FACTOR RHO"/>
    <property type="match status" value="1"/>
</dbReference>
<proteinExistence type="inferred from homology"/>
<dbReference type="InterPro" id="IPR041703">
    <property type="entry name" value="Rho_factor_ATP-bd"/>
</dbReference>
<dbReference type="InterPro" id="IPR004665">
    <property type="entry name" value="Term_rho"/>
</dbReference>
<reference evidence="14" key="2">
    <citation type="submission" date="2013-03" db="EMBL/GenBank/DDBJ databases">
        <title>The Genome Sequence of Oribacterium sp. ACB1.</title>
        <authorList>
            <consortium name="The Broad Institute Genomics Platform"/>
            <consortium name="The Broad Institute Genome Sequencing Center for Infectious Disease"/>
            <person name="Earl A."/>
            <person name="Ward D."/>
            <person name="Feldgarden M."/>
            <person name="Gevers D."/>
            <person name="Sizova M."/>
            <person name="Hazen A."/>
            <person name="Epstein S."/>
            <person name="Walker B."/>
            <person name="Young S."/>
            <person name="Zeng Q."/>
            <person name="Gargeya S."/>
            <person name="Fitzgerald M."/>
            <person name="Haas B."/>
            <person name="Abouelleil A."/>
            <person name="Allen A.W."/>
            <person name="Alvarado L."/>
            <person name="Arachchi H.M."/>
            <person name="Berlin A.M."/>
            <person name="Chapman S.B."/>
            <person name="Gainer-Dewar J."/>
            <person name="Goldberg J."/>
            <person name="Griggs A."/>
            <person name="Gujja S."/>
            <person name="Hansen M."/>
            <person name="Howarth C."/>
            <person name="Imamovic A."/>
            <person name="Ireland A."/>
            <person name="Larimer J."/>
            <person name="McCowan C."/>
            <person name="Murphy C."/>
            <person name="Pearson M."/>
            <person name="Poon T.W."/>
            <person name="Priest M."/>
            <person name="Roberts A."/>
            <person name="Saif S."/>
            <person name="Shea T."/>
            <person name="Sisk P."/>
            <person name="Sykes S."/>
            <person name="Wortman J."/>
            <person name="Nusbaum C."/>
            <person name="Birren B."/>
        </authorList>
    </citation>
    <scope>NUCLEOTIDE SEQUENCE [LARGE SCALE GENOMIC DNA]</scope>
    <source>
        <strain evidence="14">ACB1</strain>
    </source>
</reference>
<feature type="compositionally biased region" description="Basic and acidic residues" evidence="12">
    <location>
        <begin position="1"/>
        <end position="15"/>
    </location>
</feature>
<dbReference type="PANTHER" id="PTHR46425:SF1">
    <property type="entry name" value="TRANSCRIPTION TERMINATION FACTOR RHO"/>
    <property type="match status" value="1"/>
</dbReference>
<dbReference type="SUPFAM" id="SSF50249">
    <property type="entry name" value="Nucleic acid-binding proteins"/>
    <property type="match status" value="1"/>
</dbReference>
<dbReference type="NCBIfam" id="NF006886">
    <property type="entry name" value="PRK09376.1"/>
    <property type="match status" value="1"/>
</dbReference>
<sequence length="583" mass="65140">MDEMNREAGETVTAEKKRRGRPKKAETAELVSAESALEKEVKKSSKAAGTKKSTVKKTTAKSKDGSEEDKGASTKAHPSSEKATEKPEKQKEKPEKKKESPIKAKTVAVKKKESSVQETSLSIDETGLPTETSTEEKVELSSEANLSPISTKMAVEENFASYSAENLPLQTPKEESVKKEGPRDADARAVHGILEIMPEGYGFIRSENFLPGDQDVYVNNLMIRRFHLKTGDMLYGYAKSRNPQERYSALLYIERVNSLPLSAIFGRSDFDKLTPIFPDERIPMEREGKRVSTSLRVLDLLAPIGKGQRGMIVSPPKAGKTTLLKQIAQSILKNEPDMTLMILLIDERPEEVTDMMEEVVGDKVQVIYSTFDELPEHHKRVAEMTIERAKRLVEQGQDVCILLDSITRLARAYNLIVPSSGKILSGGMDSAALHMPKRFFGAARNIREGGSLTILATALVDTGSRMDDVIYEEFKGTGNMELVLNRELQERRIFPAIDIQKSGTRRDDLLLSPLEKDAADFLHRELSSDKKSAVEDTLSLFDRTLNNIKLCETLVRGRSISSMDRPSTERNENVYVRVNKKNF</sequence>
<feature type="domain" description="Rho RNA-BD" evidence="13">
    <location>
        <begin position="187"/>
        <end position="260"/>
    </location>
</feature>
<dbReference type="EC" id="3.6.4.-" evidence="9 10"/>
<evidence type="ECO:0000256" key="10">
    <source>
        <dbReference type="NCBIfam" id="TIGR00767"/>
    </source>
</evidence>
<keyword evidence="5 9" id="KW-0067">ATP-binding</keyword>
<organism evidence="14 15">
    <name type="scientific">Oribacterium parvum ACB1</name>
    <dbReference type="NCBI Taxonomy" id="796943"/>
    <lineage>
        <taxon>Bacteria</taxon>
        <taxon>Bacillati</taxon>
        <taxon>Bacillota</taxon>
        <taxon>Clostridia</taxon>
        <taxon>Lachnospirales</taxon>
        <taxon>Lachnospiraceae</taxon>
        <taxon>Oribacterium</taxon>
    </lineage>
</organism>
<keyword evidence="6 9" id="KW-0694">RNA-binding</keyword>
<accession>G9WML2</accession>
<dbReference type="Pfam" id="PF00006">
    <property type="entry name" value="ATP-synt_ab"/>
    <property type="match status" value="1"/>
</dbReference>
<comment type="caution">
    <text evidence="9">Lacks conserved residue(s) required for the propagation of feature annotation.</text>
</comment>
<evidence type="ECO:0000256" key="2">
    <source>
        <dbReference type="ARBA" id="ARBA00022741"/>
    </source>
</evidence>
<evidence type="ECO:0000256" key="6">
    <source>
        <dbReference type="ARBA" id="ARBA00022884"/>
    </source>
</evidence>
<feature type="binding site" evidence="9">
    <location>
        <begin position="305"/>
        <end position="310"/>
    </location>
    <ligand>
        <name>ATP</name>
        <dbReference type="ChEBI" id="CHEBI:30616"/>
    </ligand>
</feature>
<dbReference type="InterPro" id="IPR000194">
    <property type="entry name" value="ATPase_F1/V1/A1_a/bsu_nucl-bd"/>
</dbReference>
<dbReference type="PROSITE" id="PS51856">
    <property type="entry name" value="RHO_RNA_BD"/>
    <property type="match status" value="1"/>
</dbReference>
<comment type="function">
    <text evidence="9">Facilitates transcription termination by a mechanism that involves Rho binding to the nascent RNA, activation of Rho's RNA-dependent ATPase activity, and release of the mRNA from the DNA template.</text>
</comment>
<evidence type="ECO:0000313" key="15">
    <source>
        <dbReference type="Proteomes" id="UP000018461"/>
    </source>
</evidence>
<feature type="binding site" evidence="9">
    <location>
        <position position="348"/>
    </location>
    <ligand>
        <name>ATP</name>
        <dbReference type="ChEBI" id="CHEBI:30616"/>
    </ligand>
</feature>
<gene>
    <name evidence="9" type="primary">rho</name>
    <name evidence="14" type="ORF">HMPREF9625_00595</name>
</gene>
<dbReference type="GO" id="GO:0005524">
    <property type="term" value="F:ATP binding"/>
    <property type="evidence" value="ECO:0007669"/>
    <property type="project" value="UniProtKB-UniRule"/>
</dbReference>
<reference evidence="14" key="1">
    <citation type="submission" date="2011-08" db="EMBL/GenBank/DDBJ databases">
        <authorList>
            <consortium name="The Broad Institute Genome Sequencing Platform"/>
            <person name="Earl A."/>
            <person name="Ward D."/>
            <person name="Feldgarden M."/>
            <person name="Gevers D."/>
            <person name="Sizova M."/>
            <person name="Hazen A."/>
            <person name="Epstein S."/>
            <person name="Young S.K."/>
            <person name="Zeng Q."/>
            <person name="Gargeya S."/>
            <person name="Fitzgerald M."/>
            <person name="Haas B."/>
            <person name="Abouelleil A."/>
            <person name="Alvarado L."/>
            <person name="Arachchi H.M."/>
            <person name="Berlin A."/>
            <person name="Brown A."/>
            <person name="Chapman S.B."/>
            <person name="Chen Z."/>
            <person name="Dunbar C."/>
            <person name="Freedman E."/>
            <person name="Gearin G."/>
            <person name="Gellesch M."/>
            <person name="Goldberg J."/>
            <person name="Griggs A."/>
            <person name="Gujja S."/>
            <person name="Heiman D."/>
            <person name="Howarth C."/>
            <person name="Larson L."/>
            <person name="Lui A."/>
            <person name="MacDonald P.J.P."/>
            <person name="Montmayeur A."/>
            <person name="Murphy C."/>
            <person name="Neiman D."/>
            <person name="Pearson M."/>
            <person name="Priest M."/>
            <person name="Roberts A."/>
            <person name="Saif S."/>
            <person name="Shea T."/>
            <person name="Shenoy N."/>
            <person name="Sisk P."/>
            <person name="Stolte C."/>
            <person name="Sykes S."/>
            <person name="Wortman J."/>
            <person name="Nusbaum C."/>
            <person name="Birren B."/>
        </authorList>
    </citation>
    <scope>NUCLEOTIDE SEQUENCE</scope>
    <source>
        <strain evidence="14">ACB1</strain>
    </source>
</reference>
<comment type="caution">
    <text evidence="14">The sequence shown here is derived from an EMBL/GenBank/DDBJ whole genome shotgun (WGS) entry which is preliminary data.</text>
</comment>
<name>G9WML2_9FIRM</name>
<comment type="similarity">
    <text evidence="9 11">Belongs to the Rho family.</text>
</comment>
<evidence type="ECO:0000256" key="7">
    <source>
        <dbReference type="ARBA" id="ARBA00023015"/>
    </source>
</evidence>
<evidence type="ECO:0000256" key="11">
    <source>
        <dbReference type="PROSITE-ProRule" id="PRU01203"/>
    </source>
</evidence>
<dbReference type="InterPro" id="IPR011113">
    <property type="entry name" value="Rho_RNA-bd"/>
</dbReference>
<dbReference type="AlphaFoldDB" id="G9WML2"/>
<feature type="compositionally biased region" description="Basic and acidic residues" evidence="12">
    <location>
        <begin position="61"/>
        <end position="102"/>
    </location>
</feature>
<dbReference type="SMART" id="SM00357">
    <property type="entry name" value="CSP"/>
    <property type="match status" value="1"/>
</dbReference>
<dbReference type="Gene3D" id="2.40.50.140">
    <property type="entry name" value="Nucleic acid-binding proteins"/>
    <property type="match status" value="1"/>
</dbReference>
<dbReference type="SUPFAM" id="SSF52540">
    <property type="entry name" value="P-loop containing nucleoside triphosphate hydrolases"/>
    <property type="match status" value="1"/>
</dbReference>
<protein>
    <recommendedName>
        <fullName evidence="9 10">Transcription termination factor Rho</fullName>
        <ecNumber evidence="9 10">3.6.4.-</ecNumber>
    </recommendedName>
    <alternativeName>
        <fullName evidence="9">ATP-dependent helicase Rho</fullName>
    </alternativeName>
</protein>